<feature type="compositionally biased region" description="Acidic residues" evidence="1">
    <location>
        <begin position="411"/>
        <end position="434"/>
    </location>
</feature>
<name>A0A024SKZ1_HYPJR</name>
<proteinExistence type="predicted"/>
<feature type="compositionally biased region" description="Acidic residues" evidence="1">
    <location>
        <begin position="449"/>
        <end position="466"/>
    </location>
</feature>
<dbReference type="SMART" id="SM00879">
    <property type="entry name" value="Brix"/>
    <property type="match status" value="1"/>
</dbReference>
<evidence type="ECO:0000259" key="2">
    <source>
        <dbReference type="PROSITE" id="PS50833"/>
    </source>
</evidence>
<protein>
    <submittedName>
        <fullName evidence="3">Brix-domain-containing protein</fullName>
    </submittedName>
</protein>
<dbReference type="InterPro" id="IPR045112">
    <property type="entry name" value="PPAN-like"/>
</dbReference>
<feature type="compositionally biased region" description="Polar residues" evidence="1">
    <location>
        <begin position="13"/>
        <end position="23"/>
    </location>
</feature>
<feature type="region of interest" description="Disordered" evidence="1">
    <location>
        <begin position="1"/>
        <end position="29"/>
    </location>
</feature>
<dbReference type="GO" id="GO:0000027">
    <property type="term" value="P:ribosomal large subunit assembly"/>
    <property type="evidence" value="ECO:0007669"/>
    <property type="project" value="TreeGrafter"/>
</dbReference>
<reference evidence="4" key="1">
    <citation type="journal article" date="2013" name="Ind. Biotechnol.">
        <title>Comparative genomics analysis of Trichoderma reesei strains.</title>
        <authorList>
            <person name="Koike H."/>
            <person name="Aerts A."/>
            <person name="LaButti K."/>
            <person name="Grigoriev I.V."/>
            <person name="Baker S.E."/>
        </authorList>
    </citation>
    <scope>NUCLEOTIDE SEQUENCE [LARGE SCALE GENOMIC DNA]</scope>
    <source>
        <strain evidence="4">ATCC 56765 / BCRC 32924 / NRRL 11460 / Rut C-30</strain>
    </source>
</reference>
<dbReference type="Pfam" id="PF04427">
    <property type="entry name" value="Brix"/>
    <property type="match status" value="1"/>
</dbReference>
<dbReference type="PANTHER" id="PTHR12661">
    <property type="entry name" value="PETER PAN-RELATED"/>
    <property type="match status" value="1"/>
</dbReference>
<organism evidence="3 4">
    <name type="scientific">Hypocrea jecorina (strain ATCC 56765 / BCRC 32924 / NRRL 11460 / Rut C-30)</name>
    <name type="common">Trichoderma reesei</name>
    <dbReference type="NCBI Taxonomy" id="1344414"/>
    <lineage>
        <taxon>Eukaryota</taxon>
        <taxon>Fungi</taxon>
        <taxon>Dikarya</taxon>
        <taxon>Ascomycota</taxon>
        <taxon>Pezizomycotina</taxon>
        <taxon>Sordariomycetes</taxon>
        <taxon>Hypocreomycetidae</taxon>
        <taxon>Hypocreales</taxon>
        <taxon>Hypocreaceae</taxon>
        <taxon>Trichoderma</taxon>
    </lineage>
</organism>
<dbReference type="PANTHER" id="PTHR12661:SF5">
    <property type="entry name" value="SUPPRESSOR OF SWI4 1 HOMOLOG"/>
    <property type="match status" value="1"/>
</dbReference>
<dbReference type="Proteomes" id="UP000024376">
    <property type="component" value="Unassembled WGS sequence"/>
</dbReference>
<dbReference type="GO" id="GO:0019843">
    <property type="term" value="F:rRNA binding"/>
    <property type="evidence" value="ECO:0007669"/>
    <property type="project" value="InterPro"/>
</dbReference>
<gene>
    <name evidence="3" type="ORF">M419DRAFT_5049</name>
</gene>
<evidence type="ECO:0000313" key="4">
    <source>
        <dbReference type="Proteomes" id="UP000024376"/>
    </source>
</evidence>
<feature type="region of interest" description="Disordered" evidence="1">
    <location>
        <begin position="373"/>
        <end position="466"/>
    </location>
</feature>
<feature type="compositionally biased region" description="Basic and acidic residues" evidence="1">
    <location>
        <begin position="373"/>
        <end position="388"/>
    </location>
</feature>
<dbReference type="AlphaFoldDB" id="A0A024SKZ1"/>
<evidence type="ECO:0000313" key="3">
    <source>
        <dbReference type="EMBL" id="ETS06794.1"/>
    </source>
</evidence>
<dbReference type="GO" id="GO:0006364">
    <property type="term" value="P:rRNA processing"/>
    <property type="evidence" value="ECO:0007669"/>
    <property type="project" value="InterPro"/>
</dbReference>
<dbReference type="HOGENOM" id="CLU_026936_2_0_1"/>
<feature type="compositionally biased region" description="Basic residues" evidence="1">
    <location>
        <begin position="1"/>
        <end position="11"/>
    </location>
</feature>
<evidence type="ECO:0000256" key="1">
    <source>
        <dbReference type="SAM" id="MobiDB-lite"/>
    </source>
</evidence>
<accession>A0A024SKZ1</accession>
<feature type="domain" description="Brix" evidence="2">
    <location>
        <begin position="32"/>
        <end position="346"/>
    </location>
</feature>
<dbReference type="EMBL" id="KI911139">
    <property type="protein sequence ID" value="ETS06794.1"/>
    <property type="molecule type" value="Genomic_DNA"/>
</dbReference>
<dbReference type="OrthoDB" id="10261452at2759"/>
<sequence length="466" mass="52159">MAKRRVKKRTHMGANNPQPNSAGHASARDPKSMVIRIGAGEVGSSVSQLAADVRKVMEPGTASRLKERRGNRLKDYVVMCGPLGVTHLLLFSRSEGGNTNMRVALAPRGPTLNFRVEKYSLCKDIQKIQRHPKGMGKEFLAAPLLVMNGFSRPGATAKSKVPKHLESLATTVFSSMFPPINPQTTPIKTIRRVLLLNREQSPEDDGTFILNFRHYAITTRRSGVSKPLRRIEAAEHFLGTKTSRRSQMPNLGKLEDIADYMIGGDGGDGYVSDATSGSEVDTDAEVEVQDTAARKVLSAKARAAKAEHGEEEEVEEAHVEKHVVKLVELGPRMRLRLTKVEEGMCSGKVMWHEYIHKSPAEIKELEKRWEKRMQEKEARRREQKANVEKKKKAKEAQKAAQKGGKGGDKDKEEEEDDEDDYEYYSDMDVDDFDSEGLAGDAEFKVNEQKEEDGEWEDQEEEIGNNN</sequence>
<dbReference type="InterPro" id="IPR007109">
    <property type="entry name" value="Brix"/>
</dbReference>
<dbReference type="GO" id="GO:0030687">
    <property type="term" value="C:preribosome, large subunit precursor"/>
    <property type="evidence" value="ECO:0007669"/>
    <property type="project" value="TreeGrafter"/>
</dbReference>
<dbReference type="PROSITE" id="PS50833">
    <property type="entry name" value="BRIX"/>
    <property type="match status" value="1"/>
</dbReference>
<dbReference type="KEGG" id="trr:M419DRAFT_5049"/>